<proteinExistence type="predicted"/>
<evidence type="ECO:0000313" key="1">
    <source>
        <dbReference type="EMBL" id="MFC0272718.1"/>
    </source>
</evidence>
<evidence type="ECO:0000313" key="2">
    <source>
        <dbReference type="Proteomes" id="UP001589854"/>
    </source>
</evidence>
<organism evidence="1 2">
    <name type="scientific">Metabacillus herbersteinensis</name>
    <dbReference type="NCBI Taxonomy" id="283816"/>
    <lineage>
        <taxon>Bacteria</taxon>
        <taxon>Bacillati</taxon>
        <taxon>Bacillota</taxon>
        <taxon>Bacilli</taxon>
        <taxon>Bacillales</taxon>
        <taxon>Bacillaceae</taxon>
        <taxon>Metabacillus</taxon>
    </lineage>
</organism>
<keyword evidence="1" id="KW-0418">Kinase</keyword>
<comment type="caution">
    <text evidence="1">The sequence shown here is derived from an EMBL/GenBank/DDBJ whole genome shotgun (WGS) entry which is preliminary data.</text>
</comment>
<dbReference type="PANTHER" id="PTHR40050">
    <property type="entry name" value="INNER SPORE COAT PROTEIN H"/>
    <property type="match status" value="1"/>
</dbReference>
<name>A0ABV6GGA5_9BACI</name>
<gene>
    <name evidence="1" type="ORF">ACFFIX_14880</name>
</gene>
<sequence length="363" mass="42930">MTQSDEILTYNLFINPKDLQDLRSDIWCDDPVRGVLNFNKKKYDIDIVYRGAHTRKLKKKSYHINFYKPKFFMGSKELHLNAEFRDPSIMRNKLSLDFFSDIGVLSPKSQHVFVNINGKQEGVYLQLESVDERFLQKRSCPEGTIFYAVDGDANFSLVSDLDKEVKKSLSLGYELKYGSNEAMGYLENFIYKVNTLSHDDFEKEIDTFLNVPNYLKWLAGVVFTQNYDGFVHNYALYRNNQTGQFEVIPWDYDGTWGRDVNGKIMESNYVRIEGFNTLTARLLAKPVYRMQYRDLVKSILNNKFTVENMQPKIEKLHHQLRPFVLKDPYKKEDINQFDMEPEFILQFINKRRSYIYDRLDKLL</sequence>
<dbReference type="PANTHER" id="PTHR40050:SF1">
    <property type="entry name" value="INNER SPORE COAT PROTEIN H"/>
    <property type="match status" value="1"/>
</dbReference>
<keyword evidence="2" id="KW-1185">Reference proteome</keyword>
<dbReference type="Proteomes" id="UP001589854">
    <property type="component" value="Unassembled WGS sequence"/>
</dbReference>
<keyword evidence="1" id="KW-0808">Transferase</keyword>
<protein>
    <submittedName>
        <fullName evidence="1">CotH kinase family protein</fullName>
    </submittedName>
</protein>
<reference evidence="1 2" key="1">
    <citation type="submission" date="2024-09" db="EMBL/GenBank/DDBJ databases">
        <authorList>
            <person name="Sun Q."/>
            <person name="Mori K."/>
        </authorList>
    </citation>
    <scope>NUCLEOTIDE SEQUENCE [LARGE SCALE GENOMIC DNA]</scope>
    <source>
        <strain evidence="1 2">CCM 7228</strain>
    </source>
</reference>
<dbReference type="EMBL" id="JBHLVO010000012">
    <property type="protein sequence ID" value="MFC0272718.1"/>
    <property type="molecule type" value="Genomic_DNA"/>
</dbReference>
<dbReference type="GO" id="GO:0016301">
    <property type="term" value="F:kinase activity"/>
    <property type="evidence" value="ECO:0007669"/>
    <property type="project" value="UniProtKB-KW"/>
</dbReference>
<dbReference type="RefSeq" id="WP_378935320.1">
    <property type="nucleotide sequence ID" value="NZ_JBHLVO010000012.1"/>
</dbReference>
<dbReference type="InterPro" id="IPR014867">
    <property type="entry name" value="Spore_coat_CotH_CotH2/3/7"/>
</dbReference>
<accession>A0ABV6GGA5</accession>
<dbReference type="Pfam" id="PF08757">
    <property type="entry name" value="CotH"/>
    <property type="match status" value="1"/>
</dbReference>